<dbReference type="STRING" id="181874.A0A409W9F6"/>
<dbReference type="PANTHER" id="PTHR10366:SF564">
    <property type="entry name" value="STEROL-4-ALPHA-CARBOXYLATE 3-DEHYDROGENASE, DECARBOXYLATING"/>
    <property type="match status" value="1"/>
</dbReference>
<reference evidence="4 5" key="1">
    <citation type="journal article" date="2018" name="Evol. Lett.">
        <title>Horizontal gene cluster transfer increased hallucinogenic mushroom diversity.</title>
        <authorList>
            <person name="Reynolds H.T."/>
            <person name="Vijayakumar V."/>
            <person name="Gluck-Thaler E."/>
            <person name="Korotkin H.B."/>
            <person name="Matheny P.B."/>
            <person name="Slot J.C."/>
        </authorList>
    </citation>
    <scope>NUCLEOTIDE SEQUENCE [LARGE SCALE GENOMIC DNA]</scope>
    <source>
        <strain evidence="4 5">2629</strain>
    </source>
</reference>
<proteinExistence type="inferred from homology"/>
<dbReference type="InterPro" id="IPR050425">
    <property type="entry name" value="NAD(P)_dehydrat-like"/>
</dbReference>
<keyword evidence="1" id="KW-0560">Oxidoreductase</keyword>
<comment type="caution">
    <text evidence="4">The sequence shown here is derived from an EMBL/GenBank/DDBJ whole genome shotgun (WGS) entry which is preliminary data.</text>
</comment>
<keyword evidence="5" id="KW-1185">Reference proteome</keyword>
<evidence type="ECO:0000256" key="2">
    <source>
        <dbReference type="ARBA" id="ARBA00023445"/>
    </source>
</evidence>
<dbReference type="Gene3D" id="3.40.50.720">
    <property type="entry name" value="NAD(P)-binding Rossmann-like Domain"/>
    <property type="match status" value="1"/>
</dbReference>
<dbReference type="SUPFAM" id="SSF51735">
    <property type="entry name" value="NAD(P)-binding Rossmann-fold domains"/>
    <property type="match status" value="1"/>
</dbReference>
<dbReference type="AlphaFoldDB" id="A0A409W9F6"/>
<dbReference type="PANTHER" id="PTHR10366">
    <property type="entry name" value="NAD DEPENDENT EPIMERASE/DEHYDRATASE"/>
    <property type="match status" value="1"/>
</dbReference>
<gene>
    <name evidence="4" type="ORF">CVT24_010104</name>
</gene>
<comment type="similarity">
    <text evidence="2">Belongs to the NAD(P)-dependent epimerase/dehydratase family. Dihydroflavonol-4-reductase subfamily.</text>
</comment>
<dbReference type="GO" id="GO:0016616">
    <property type="term" value="F:oxidoreductase activity, acting on the CH-OH group of donors, NAD or NADP as acceptor"/>
    <property type="evidence" value="ECO:0007669"/>
    <property type="project" value="TreeGrafter"/>
</dbReference>
<dbReference type="InterPro" id="IPR001509">
    <property type="entry name" value="Epimerase_deHydtase"/>
</dbReference>
<sequence length="355" mass="38759">MSQPQLVLVTGITGFIAGHIFDQLLEAGYRVRGTARASKLPRLTALNIPNAEFVHVEDLAKDDMTGILQDVDVVIHTAAPLPGHQSPEDTLKTAHDGTLNIVKQAHQAGITKIIVTETFGNAMDPSLVPGFAGITIKDSDWGTVTKEDFLKNVANPFYTYFAAKNLAEQALWAYVDNVNKSEGGGGGLDVTTLLPGFVFGPYSKLLPKPTSAKELGTNLYPYMVMTGRVPPGPAPPFVVDVRDVARAHVRAISLPPASSSTTRKRFLLNGGNYTWLQTAQDLATRTDLLHSRKVQIADFDEFPKMPGVVSVLDTQGAREVLGMEFVEPRRTMRDVVDELVGLVEVWEGRERREVN</sequence>
<dbReference type="InParanoid" id="A0A409W9F6"/>
<organism evidence="4 5">
    <name type="scientific">Panaeolus cyanescens</name>
    <dbReference type="NCBI Taxonomy" id="181874"/>
    <lineage>
        <taxon>Eukaryota</taxon>
        <taxon>Fungi</taxon>
        <taxon>Dikarya</taxon>
        <taxon>Basidiomycota</taxon>
        <taxon>Agaricomycotina</taxon>
        <taxon>Agaricomycetes</taxon>
        <taxon>Agaricomycetidae</taxon>
        <taxon>Agaricales</taxon>
        <taxon>Agaricineae</taxon>
        <taxon>Galeropsidaceae</taxon>
        <taxon>Panaeolus</taxon>
    </lineage>
</organism>
<name>A0A409W9F6_9AGAR</name>
<protein>
    <recommendedName>
        <fullName evidence="3">NAD-dependent epimerase/dehydratase domain-containing protein</fullName>
    </recommendedName>
</protein>
<evidence type="ECO:0000313" key="5">
    <source>
        <dbReference type="Proteomes" id="UP000284842"/>
    </source>
</evidence>
<dbReference type="OrthoDB" id="2735536at2759"/>
<evidence type="ECO:0000313" key="4">
    <source>
        <dbReference type="EMBL" id="PPQ75147.1"/>
    </source>
</evidence>
<evidence type="ECO:0000256" key="1">
    <source>
        <dbReference type="ARBA" id="ARBA00023002"/>
    </source>
</evidence>
<dbReference type="EMBL" id="NHTK01005697">
    <property type="protein sequence ID" value="PPQ75147.1"/>
    <property type="molecule type" value="Genomic_DNA"/>
</dbReference>
<dbReference type="Pfam" id="PF01370">
    <property type="entry name" value="Epimerase"/>
    <property type="match status" value="1"/>
</dbReference>
<dbReference type="InterPro" id="IPR036291">
    <property type="entry name" value="NAD(P)-bd_dom_sf"/>
</dbReference>
<evidence type="ECO:0000259" key="3">
    <source>
        <dbReference type="Pfam" id="PF01370"/>
    </source>
</evidence>
<feature type="domain" description="NAD-dependent epimerase/dehydratase" evidence="3">
    <location>
        <begin position="7"/>
        <end position="253"/>
    </location>
</feature>
<accession>A0A409W9F6</accession>
<dbReference type="Proteomes" id="UP000284842">
    <property type="component" value="Unassembled WGS sequence"/>
</dbReference>